<dbReference type="EnsemblMetazoa" id="Aqu2.1.13977_001">
    <property type="protein sequence ID" value="Aqu2.1.13977_001"/>
    <property type="gene ID" value="Aqu2.1.13977"/>
</dbReference>
<evidence type="ECO:0000313" key="2">
    <source>
        <dbReference type="EnsemblMetazoa" id="Aqu2.1.13977_001"/>
    </source>
</evidence>
<keyword evidence="1" id="KW-0812">Transmembrane</keyword>
<keyword evidence="1" id="KW-1133">Transmembrane helix</keyword>
<feature type="transmembrane region" description="Helical" evidence="1">
    <location>
        <begin position="6"/>
        <end position="26"/>
    </location>
</feature>
<reference evidence="2" key="1">
    <citation type="submission" date="2017-05" db="UniProtKB">
        <authorList>
            <consortium name="EnsemblMetazoa"/>
        </authorList>
    </citation>
    <scope>IDENTIFICATION</scope>
</reference>
<name>A0A1X7TH75_AMPQE</name>
<keyword evidence="1" id="KW-0472">Membrane</keyword>
<dbReference type="AlphaFoldDB" id="A0A1X7TH75"/>
<proteinExistence type="predicted"/>
<dbReference type="InParanoid" id="A0A1X7TH75"/>
<protein>
    <submittedName>
        <fullName evidence="2">Uncharacterized protein</fullName>
    </submittedName>
</protein>
<organism evidence="2">
    <name type="scientific">Amphimedon queenslandica</name>
    <name type="common">Sponge</name>
    <dbReference type="NCBI Taxonomy" id="400682"/>
    <lineage>
        <taxon>Eukaryota</taxon>
        <taxon>Metazoa</taxon>
        <taxon>Porifera</taxon>
        <taxon>Demospongiae</taxon>
        <taxon>Heteroscleromorpha</taxon>
        <taxon>Haplosclerida</taxon>
        <taxon>Niphatidae</taxon>
        <taxon>Amphimedon</taxon>
    </lineage>
</organism>
<sequence>MLTRMSVGIFLAFIVTVYKVIIFVIERSRPDINNFGKYLIIPETIRSLTFILLYPISLEFTLAQSPVHMRGVMVIKHVIPGTVGLVSSIAVCIVGLMYGRPRGHELVRKVFPYVRKKKDTLTQDEATQPTAATQVFGYDLSNWEVASYKYDPYDSFDCFFTSNDTLVETRPEEALRLEDKLSVLS</sequence>
<feature type="transmembrane region" description="Helical" evidence="1">
    <location>
        <begin position="78"/>
        <end position="99"/>
    </location>
</feature>
<accession>A0A1X7TH75</accession>
<evidence type="ECO:0000256" key="1">
    <source>
        <dbReference type="SAM" id="Phobius"/>
    </source>
</evidence>